<dbReference type="PRINTS" id="PR00834">
    <property type="entry name" value="PROTEASES2C"/>
</dbReference>
<dbReference type="InterPro" id="IPR036366">
    <property type="entry name" value="PGBDSf"/>
</dbReference>
<sequence>MYRVARTLMAAVGLAILPVGASVVPAHATGLSEAYNSQTDIDFRQGLQIRLAWTGDYEGSFDGVIGPNSLRAIRDFQARHGFEPNGIISDQMLSQLVSQSDAVQNGLGVAFAEDAATGSRLLIPFNRVVDQGRTEVGNLWRSEDGRIEVETVRIADTGQTLPGLFDVLNRQTETRSVSSSAFSETSFKVFGTDSGRQYMMRFEVGSEDGTDVRGFSISYDPAVASEIEPFLTVASELFEPFAADPREPLVASREDKPFTTMLRNRRETAEPDGRYAMAYADPTQPNMFAIPPIDGRMASNQRDPSDVAFDMAGSGFAVSEDGWVLTNAHVVRACNAVLVSGYGRVTDRVVDTQNDLALVKVDGHFEAPLAIAADKPRLGEDILALGFPLRSILADSLNVTRGNVSSLLGLMNDPRYMQISAPVQPGNSGGPLVDLAGRVVGVVTAKLNAVAIADATGDIPQSINFAIQPNAVSAFLDENAIEYRTADAGAELTSVPDAVASVKDAILPVLCLDE</sequence>
<dbReference type="InterPro" id="IPR001940">
    <property type="entry name" value="Peptidase_S1C"/>
</dbReference>
<dbReference type="InterPro" id="IPR009003">
    <property type="entry name" value="Peptidase_S1_PA"/>
</dbReference>
<dbReference type="Gene3D" id="2.40.10.10">
    <property type="entry name" value="Trypsin-like serine proteases"/>
    <property type="match status" value="2"/>
</dbReference>
<comment type="caution">
    <text evidence="3">The sequence shown here is derived from an EMBL/GenBank/DDBJ whole genome shotgun (WGS) entry which is preliminary data.</text>
</comment>
<feature type="chain" id="PRO_5016985742" evidence="1">
    <location>
        <begin position="29"/>
        <end position="514"/>
    </location>
</feature>
<proteinExistence type="predicted"/>
<dbReference type="SUPFAM" id="SSF50494">
    <property type="entry name" value="Trypsin-like serine proteases"/>
    <property type="match status" value="1"/>
</dbReference>
<dbReference type="Pfam" id="PF13365">
    <property type="entry name" value="Trypsin_2"/>
    <property type="match status" value="1"/>
</dbReference>
<organism evidence="3 4">
    <name type="scientific">Fulvimarina endophytica</name>
    <dbReference type="NCBI Taxonomy" id="2293836"/>
    <lineage>
        <taxon>Bacteria</taxon>
        <taxon>Pseudomonadati</taxon>
        <taxon>Pseudomonadota</taxon>
        <taxon>Alphaproteobacteria</taxon>
        <taxon>Hyphomicrobiales</taxon>
        <taxon>Aurantimonadaceae</taxon>
        <taxon>Fulvimarina</taxon>
    </lineage>
</organism>
<keyword evidence="1" id="KW-0732">Signal</keyword>
<dbReference type="OrthoDB" id="1522627at2"/>
<dbReference type="AlphaFoldDB" id="A0A371XAE9"/>
<dbReference type="SUPFAM" id="SSF47090">
    <property type="entry name" value="PGBD-like"/>
    <property type="match status" value="1"/>
</dbReference>
<keyword evidence="4" id="KW-1185">Reference proteome</keyword>
<dbReference type="Gene3D" id="1.10.101.10">
    <property type="entry name" value="PGBD-like superfamily/PGBD"/>
    <property type="match status" value="1"/>
</dbReference>
<accession>A0A371XAE9</accession>
<dbReference type="PANTHER" id="PTHR43019:SF23">
    <property type="entry name" value="PROTEASE DO-LIKE 5, CHLOROPLASTIC"/>
    <property type="match status" value="1"/>
</dbReference>
<evidence type="ECO:0000313" key="4">
    <source>
        <dbReference type="Proteomes" id="UP000264310"/>
    </source>
</evidence>
<feature type="domain" description="Peptidoglycan binding-like" evidence="2">
    <location>
        <begin position="47"/>
        <end position="96"/>
    </location>
</feature>
<keyword evidence="3" id="KW-0645">Protease</keyword>
<dbReference type="InterPro" id="IPR036365">
    <property type="entry name" value="PGBD-like_sf"/>
</dbReference>
<protein>
    <submittedName>
        <fullName evidence="3">Serine protease</fullName>
    </submittedName>
</protein>
<keyword evidence="3" id="KW-0378">Hydrolase</keyword>
<dbReference type="PANTHER" id="PTHR43019">
    <property type="entry name" value="SERINE ENDOPROTEASE DEGS"/>
    <property type="match status" value="1"/>
</dbReference>
<dbReference type="Pfam" id="PF01471">
    <property type="entry name" value="PG_binding_1"/>
    <property type="match status" value="1"/>
</dbReference>
<gene>
    <name evidence="3" type="ORF">DYI37_01500</name>
</gene>
<evidence type="ECO:0000256" key="1">
    <source>
        <dbReference type="SAM" id="SignalP"/>
    </source>
</evidence>
<dbReference type="GO" id="GO:0004252">
    <property type="term" value="F:serine-type endopeptidase activity"/>
    <property type="evidence" value="ECO:0007669"/>
    <property type="project" value="InterPro"/>
</dbReference>
<dbReference type="InterPro" id="IPR043504">
    <property type="entry name" value="Peptidase_S1_PA_chymotrypsin"/>
</dbReference>
<dbReference type="EMBL" id="QURL01000001">
    <property type="protein sequence ID" value="RFC66172.1"/>
    <property type="molecule type" value="Genomic_DNA"/>
</dbReference>
<evidence type="ECO:0000259" key="2">
    <source>
        <dbReference type="Pfam" id="PF01471"/>
    </source>
</evidence>
<evidence type="ECO:0000313" key="3">
    <source>
        <dbReference type="EMBL" id="RFC66172.1"/>
    </source>
</evidence>
<dbReference type="InterPro" id="IPR002477">
    <property type="entry name" value="Peptidoglycan-bd-like"/>
</dbReference>
<feature type="signal peptide" evidence="1">
    <location>
        <begin position="1"/>
        <end position="28"/>
    </location>
</feature>
<dbReference type="GO" id="GO:0006508">
    <property type="term" value="P:proteolysis"/>
    <property type="evidence" value="ECO:0007669"/>
    <property type="project" value="UniProtKB-KW"/>
</dbReference>
<reference evidence="3 4" key="1">
    <citation type="submission" date="2018-08" db="EMBL/GenBank/DDBJ databases">
        <title>Fulvimarina sp. 85, whole genome shotgun sequence.</title>
        <authorList>
            <person name="Tuo L."/>
        </authorList>
    </citation>
    <scope>NUCLEOTIDE SEQUENCE [LARGE SCALE GENOMIC DNA]</scope>
    <source>
        <strain evidence="3 4">85</strain>
    </source>
</reference>
<name>A0A371XAE9_9HYPH</name>
<dbReference type="Proteomes" id="UP000264310">
    <property type="component" value="Unassembled WGS sequence"/>
</dbReference>